<evidence type="ECO:0000313" key="3">
    <source>
        <dbReference type="Proteomes" id="UP001243989"/>
    </source>
</evidence>
<reference evidence="2" key="1">
    <citation type="submission" date="2021-06" db="EMBL/GenBank/DDBJ databases">
        <title>Comparative genomics, transcriptomics and evolutionary studies reveal genomic signatures of adaptation to plant cell wall in hemibiotrophic fungi.</title>
        <authorList>
            <consortium name="DOE Joint Genome Institute"/>
            <person name="Baroncelli R."/>
            <person name="Diaz J.F."/>
            <person name="Benocci T."/>
            <person name="Peng M."/>
            <person name="Battaglia E."/>
            <person name="Haridas S."/>
            <person name="Andreopoulos W."/>
            <person name="Labutti K."/>
            <person name="Pangilinan J."/>
            <person name="Floch G.L."/>
            <person name="Makela M.R."/>
            <person name="Henrissat B."/>
            <person name="Grigoriev I.V."/>
            <person name="Crouch J.A."/>
            <person name="De Vries R.P."/>
            <person name="Sukno S.A."/>
            <person name="Thon M.R."/>
        </authorList>
    </citation>
    <scope>NUCLEOTIDE SEQUENCE</scope>
    <source>
        <strain evidence="2">CBS 102054</strain>
    </source>
</reference>
<keyword evidence="1" id="KW-1133">Transmembrane helix</keyword>
<accession>A0AAI9ZXQ1</accession>
<proteinExistence type="predicted"/>
<dbReference type="GeneID" id="85466846"/>
<keyword evidence="1" id="KW-0812">Transmembrane</keyword>
<evidence type="ECO:0000256" key="1">
    <source>
        <dbReference type="SAM" id="Phobius"/>
    </source>
</evidence>
<feature type="transmembrane region" description="Helical" evidence="1">
    <location>
        <begin position="6"/>
        <end position="21"/>
    </location>
</feature>
<keyword evidence="1" id="KW-0472">Membrane</keyword>
<sequence length="181" mass="20252">MQAADTYYLITCLTLAAYFTLHQSCRGKGRRLQDSAGCCLSTYALTYPSLITSTLATLSITFLSLGFTLRLSTHTHTSARHTHLTETTLPKHLPNDLQLRQPRLQESPTYTTRPTFERLSLRRTRILSYHSTLQSIALHSRSPTTTGTSSDAVHRSARSRHLLATSATPQYIEITRNKTAS</sequence>
<protein>
    <submittedName>
        <fullName evidence="2">Uncharacterized protein</fullName>
    </submittedName>
</protein>
<name>A0AAI9ZXQ1_9PEZI</name>
<dbReference type="RefSeq" id="XP_060448700.1">
    <property type="nucleotide sequence ID" value="XM_060581984.1"/>
</dbReference>
<dbReference type="Proteomes" id="UP001243989">
    <property type="component" value="Unassembled WGS sequence"/>
</dbReference>
<dbReference type="AlphaFoldDB" id="A0AAI9ZXQ1"/>
<organism evidence="2 3">
    <name type="scientific">Colletotrichum phormii</name>
    <dbReference type="NCBI Taxonomy" id="359342"/>
    <lineage>
        <taxon>Eukaryota</taxon>
        <taxon>Fungi</taxon>
        <taxon>Dikarya</taxon>
        <taxon>Ascomycota</taxon>
        <taxon>Pezizomycotina</taxon>
        <taxon>Sordariomycetes</taxon>
        <taxon>Hypocreomycetidae</taxon>
        <taxon>Glomerellales</taxon>
        <taxon>Glomerellaceae</taxon>
        <taxon>Colletotrichum</taxon>
        <taxon>Colletotrichum acutatum species complex</taxon>
    </lineage>
</organism>
<keyword evidence="3" id="KW-1185">Reference proteome</keyword>
<comment type="caution">
    <text evidence="2">The sequence shown here is derived from an EMBL/GenBank/DDBJ whole genome shotgun (WGS) entry which is preliminary data.</text>
</comment>
<evidence type="ECO:0000313" key="2">
    <source>
        <dbReference type="EMBL" id="KAK1640093.1"/>
    </source>
</evidence>
<dbReference type="EMBL" id="JAHMHQ010000004">
    <property type="protein sequence ID" value="KAK1640093.1"/>
    <property type="molecule type" value="Genomic_DNA"/>
</dbReference>
<gene>
    <name evidence="2" type="ORF">BDP81DRAFT_158336</name>
</gene>